<feature type="region of interest" description="Disordered" evidence="8">
    <location>
        <begin position="140"/>
        <end position="160"/>
    </location>
</feature>
<reference evidence="10" key="1">
    <citation type="submission" date="2019-08" db="EMBL/GenBank/DDBJ databases">
        <authorList>
            <person name="Liu B."/>
        </authorList>
    </citation>
    <scope>NUCLEOTIDE SEQUENCE</scope>
    <source>
        <tissue evidence="10">Leaves</tissue>
    </source>
</reference>
<evidence type="ECO:0000256" key="8">
    <source>
        <dbReference type="SAM" id="MobiDB-lite"/>
    </source>
</evidence>
<dbReference type="GO" id="GO:0005634">
    <property type="term" value="C:nucleus"/>
    <property type="evidence" value="ECO:0007669"/>
    <property type="project" value="UniProtKB-SubCell"/>
</dbReference>
<keyword evidence="2" id="KW-0805">Transcription regulation</keyword>
<dbReference type="SUPFAM" id="SSF54171">
    <property type="entry name" value="DNA-binding domain"/>
    <property type="match status" value="1"/>
</dbReference>
<keyword evidence="4" id="KW-0010">Activator</keyword>
<dbReference type="InterPro" id="IPR016177">
    <property type="entry name" value="DNA-bd_dom_sf"/>
</dbReference>
<evidence type="ECO:0000256" key="1">
    <source>
        <dbReference type="ARBA" id="ARBA00004123"/>
    </source>
</evidence>
<evidence type="ECO:0000256" key="4">
    <source>
        <dbReference type="ARBA" id="ARBA00023159"/>
    </source>
</evidence>
<dbReference type="SMART" id="SM00380">
    <property type="entry name" value="AP2"/>
    <property type="match status" value="1"/>
</dbReference>
<organism evidence="10">
    <name type="scientific">Lilium longiflorum</name>
    <name type="common">Trumpet lily</name>
    <dbReference type="NCBI Taxonomy" id="4690"/>
    <lineage>
        <taxon>Eukaryota</taxon>
        <taxon>Viridiplantae</taxon>
        <taxon>Streptophyta</taxon>
        <taxon>Embryophyta</taxon>
        <taxon>Tracheophyta</taxon>
        <taxon>Spermatophyta</taxon>
        <taxon>Magnoliopsida</taxon>
        <taxon>Liliopsida</taxon>
        <taxon>Liliales</taxon>
        <taxon>Liliaceae</taxon>
        <taxon>Lilium</taxon>
    </lineage>
</organism>
<dbReference type="PROSITE" id="PS51032">
    <property type="entry name" value="AP2_ERF"/>
    <property type="match status" value="1"/>
</dbReference>
<dbReference type="PANTHER" id="PTHR31839:SF57">
    <property type="entry name" value="DEHYDRATION-RESPONSIVE ELEMENT-BINDING PROTEIN 1B"/>
    <property type="match status" value="1"/>
</dbReference>
<evidence type="ECO:0000313" key="10">
    <source>
        <dbReference type="EMBL" id="QJF54153.1"/>
    </source>
</evidence>
<dbReference type="PANTHER" id="PTHR31839">
    <property type="entry name" value="DEHYDRATION-RESPONSIVE ELEMENT-BINDING PROTEIN 1D"/>
    <property type="match status" value="1"/>
</dbReference>
<dbReference type="InterPro" id="IPR045277">
    <property type="entry name" value="DRE1A-I"/>
</dbReference>
<protein>
    <submittedName>
        <fullName evidence="10">Dehydration responsive element binding protein 1D</fullName>
    </submittedName>
</protein>
<dbReference type="Pfam" id="PF00847">
    <property type="entry name" value="AP2"/>
    <property type="match status" value="1"/>
</dbReference>
<evidence type="ECO:0000256" key="6">
    <source>
        <dbReference type="ARBA" id="ARBA00023242"/>
    </source>
</evidence>
<keyword evidence="3" id="KW-0238">DNA-binding</keyword>
<dbReference type="InterPro" id="IPR001471">
    <property type="entry name" value="AP2/ERF_dom"/>
</dbReference>
<dbReference type="GO" id="GO:0003677">
    <property type="term" value="F:DNA binding"/>
    <property type="evidence" value="ECO:0007669"/>
    <property type="project" value="UniProtKB-KW"/>
</dbReference>
<evidence type="ECO:0000256" key="2">
    <source>
        <dbReference type="ARBA" id="ARBA00023015"/>
    </source>
</evidence>
<sequence>MDHPDCHASASPSSSSSIAETCCYTTVSSSPPKRRAGRTKFQETRHPLYRGVRRRGMEGHRWVCELRDPNNNKSRLWLGTFPTAEMAARAHDVAALALRGPSAILNFADSAWLLPIPPASYGRAAIQRAAAEAARAFHRPSGDDNITSAAPNTHSESTSWSAMTIENKAIEFSGDPLDTMEYEGSQASYYASMAEGLLIDPPSLTSIGGFLEDVDSGIDFSLWNYS</sequence>
<dbReference type="EMBL" id="MN396853">
    <property type="protein sequence ID" value="QJF54153.1"/>
    <property type="molecule type" value="mRNA"/>
</dbReference>
<evidence type="ECO:0000259" key="9">
    <source>
        <dbReference type="PROSITE" id="PS51032"/>
    </source>
</evidence>
<gene>
    <name evidence="10" type="primary">DREB1D</name>
</gene>
<proteinExistence type="evidence at transcript level"/>
<evidence type="ECO:0000256" key="5">
    <source>
        <dbReference type="ARBA" id="ARBA00023163"/>
    </source>
</evidence>
<evidence type="ECO:0000256" key="7">
    <source>
        <dbReference type="ARBA" id="ARBA00024343"/>
    </source>
</evidence>
<dbReference type="PRINTS" id="PR00367">
    <property type="entry name" value="ETHRSPELEMNT"/>
</dbReference>
<comment type="similarity">
    <text evidence="7">Belongs to the AP2/ERF transcription factor family. ERF subfamily.</text>
</comment>
<dbReference type="AlphaFoldDB" id="A0A6M3W844"/>
<dbReference type="Gene3D" id="3.30.730.10">
    <property type="entry name" value="AP2/ERF domain"/>
    <property type="match status" value="1"/>
</dbReference>
<name>A0A6M3W844_LILLO</name>
<comment type="subcellular location">
    <subcellularLocation>
        <location evidence="1">Nucleus</location>
    </subcellularLocation>
</comment>
<dbReference type="CDD" id="cd00018">
    <property type="entry name" value="AP2"/>
    <property type="match status" value="1"/>
</dbReference>
<evidence type="ECO:0000256" key="3">
    <source>
        <dbReference type="ARBA" id="ARBA00023125"/>
    </source>
</evidence>
<keyword evidence="6" id="KW-0539">Nucleus</keyword>
<keyword evidence="5" id="KW-0804">Transcription</keyword>
<feature type="domain" description="AP2/ERF" evidence="9">
    <location>
        <begin position="48"/>
        <end position="108"/>
    </location>
</feature>
<feature type="compositionally biased region" description="Polar residues" evidence="8">
    <location>
        <begin position="144"/>
        <end position="160"/>
    </location>
</feature>
<accession>A0A6M3W844</accession>
<dbReference type="InterPro" id="IPR036955">
    <property type="entry name" value="AP2/ERF_dom_sf"/>
</dbReference>
<dbReference type="GO" id="GO:0003700">
    <property type="term" value="F:DNA-binding transcription factor activity"/>
    <property type="evidence" value="ECO:0007669"/>
    <property type="project" value="InterPro"/>
</dbReference>